<reference evidence="4 5" key="3">
    <citation type="submission" date="2025-05" db="UniProtKB">
        <authorList>
            <consortium name="RefSeq"/>
        </authorList>
    </citation>
    <scope>IDENTIFICATION</scope>
    <source>
        <tissue evidence="4 5">Leaf</tissue>
    </source>
</reference>
<dbReference type="Pfam" id="PF00574">
    <property type="entry name" value="CLP_protease"/>
    <property type="match status" value="1"/>
</dbReference>
<accession>A0ABM0W5H6</accession>
<organism evidence="3 4">
    <name type="scientific">Camelina sativa</name>
    <name type="common">False flax</name>
    <name type="synonym">Myagrum sativum</name>
    <dbReference type="NCBI Taxonomy" id="90675"/>
    <lineage>
        <taxon>Eukaryota</taxon>
        <taxon>Viridiplantae</taxon>
        <taxon>Streptophyta</taxon>
        <taxon>Embryophyta</taxon>
        <taxon>Tracheophyta</taxon>
        <taxon>Spermatophyta</taxon>
        <taxon>Magnoliopsida</taxon>
        <taxon>eudicotyledons</taxon>
        <taxon>Gunneridae</taxon>
        <taxon>Pentapetalae</taxon>
        <taxon>rosids</taxon>
        <taxon>malvids</taxon>
        <taxon>Brassicales</taxon>
        <taxon>Brassicaceae</taxon>
        <taxon>Camelineae</taxon>
        <taxon>Camelina</taxon>
    </lineage>
</organism>
<dbReference type="SUPFAM" id="SSF52096">
    <property type="entry name" value="ClpP/crotonase"/>
    <property type="match status" value="1"/>
</dbReference>
<evidence type="ECO:0000313" key="5">
    <source>
        <dbReference type="RefSeq" id="XP_010465962.1"/>
    </source>
</evidence>
<gene>
    <name evidence="4 5" type="primary">LOC104746227</name>
</gene>
<keyword evidence="2" id="KW-0812">Transmembrane</keyword>
<feature type="compositionally biased region" description="Basic and acidic residues" evidence="1">
    <location>
        <begin position="54"/>
        <end position="65"/>
    </location>
</feature>
<dbReference type="Proteomes" id="UP000694864">
    <property type="component" value="Chromosome 15"/>
</dbReference>
<evidence type="ECO:0000256" key="1">
    <source>
        <dbReference type="SAM" id="MobiDB-lite"/>
    </source>
</evidence>
<dbReference type="GeneID" id="104746227"/>
<dbReference type="InterPro" id="IPR023562">
    <property type="entry name" value="ClpP/TepA"/>
</dbReference>
<dbReference type="Gene3D" id="3.90.226.10">
    <property type="entry name" value="2-enoyl-CoA Hydratase, Chain A, domain 1"/>
    <property type="match status" value="1"/>
</dbReference>
<keyword evidence="2" id="KW-1133">Transmembrane helix</keyword>
<feature type="region of interest" description="Disordered" evidence="1">
    <location>
        <begin position="54"/>
        <end position="87"/>
    </location>
</feature>
<keyword evidence="3" id="KW-1185">Reference proteome</keyword>
<dbReference type="PANTHER" id="PTHR10381">
    <property type="entry name" value="ATP-DEPENDENT CLP PROTEASE PROTEOLYTIC SUBUNIT"/>
    <property type="match status" value="1"/>
</dbReference>
<protein>
    <submittedName>
        <fullName evidence="4 5">Signal recognition particle 19 kDa protein-like</fullName>
    </submittedName>
</protein>
<sequence>MAIYDVVQLVRADVSTIALGIAASTASIILGAGSKGKQLMQNIAELVSSIRAAKKQESQKAKKQEPQAPTATSGTSSKSGKGGKKKR</sequence>
<evidence type="ECO:0000313" key="3">
    <source>
        <dbReference type="Proteomes" id="UP000694864"/>
    </source>
</evidence>
<dbReference type="RefSeq" id="XP_010465961.1">
    <property type="nucleotide sequence ID" value="XM_010467659.2"/>
</dbReference>
<dbReference type="RefSeq" id="XP_010465962.1">
    <property type="nucleotide sequence ID" value="XM_010467660.2"/>
</dbReference>
<dbReference type="InterPro" id="IPR029045">
    <property type="entry name" value="ClpP/crotonase-like_dom_sf"/>
</dbReference>
<evidence type="ECO:0000256" key="2">
    <source>
        <dbReference type="SAM" id="Phobius"/>
    </source>
</evidence>
<name>A0ABM0W5H6_CAMSA</name>
<reference evidence="3" key="2">
    <citation type="journal article" date="2014" name="Nat. Commun.">
        <title>The emerging biofuel crop Camelina sativa retains a highly undifferentiated hexaploid genome structure.</title>
        <authorList>
            <person name="Kagale S."/>
            <person name="Koh C."/>
            <person name="Nixon J."/>
            <person name="Bollina V."/>
            <person name="Clarke W.E."/>
            <person name="Tuteja R."/>
            <person name="Spillane C."/>
            <person name="Robinson S.J."/>
            <person name="Links M.G."/>
            <person name="Clarke C."/>
            <person name="Higgins E.E."/>
            <person name="Huebert T."/>
            <person name="Sharpe A.G."/>
            <person name="Parkin I.A."/>
        </authorList>
    </citation>
    <scope>NUCLEOTIDE SEQUENCE [LARGE SCALE GENOMIC DNA]</scope>
    <source>
        <strain evidence="3">r\DH55</strain>
    </source>
</reference>
<keyword evidence="2" id="KW-0472">Membrane</keyword>
<dbReference type="PANTHER" id="PTHR10381:SF24">
    <property type="entry name" value="ATP-DEPENDENT CLP PROTEASE PROTEOLYTIC SUBUNIT 4, CHLOROPLASTIC"/>
    <property type="match status" value="1"/>
</dbReference>
<proteinExistence type="predicted"/>
<evidence type="ECO:0000313" key="4">
    <source>
        <dbReference type="RefSeq" id="XP_010465961.1"/>
    </source>
</evidence>
<feature type="transmembrane region" description="Helical" evidence="2">
    <location>
        <begin position="14"/>
        <end position="33"/>
    </location>
</feature>
<reference evidence="3" key="1">
    <citation type="journal article" date="1997" name="Nucleic Acids Res.">
        <title>tRNAscan-SE: a program for improved detection of transfer RNA genes in genomic sequence.</title>
        <authorList>
            <person name="Lowe T.M."/>
            <person name="Eddy S.R."/>
        </authorList>
    </citation>
    <scope>NUCLEOTIDE SEQUENCE [LARGE SCALE GENOMIC DNA]</scope>
    <source>
        <strain evidence="3">r\DH55</strain>
    </source>
</reference>
<feature type="compositionally biased region" description="Low complexity" evidence="1">
    <location>
        <begin position="66"/>
        <end position="79"/>
    </location>
</feature>